<feature type="repeat" description="ANK" evidence="3">
    <location>
        <begin position="34"/>
        <end position="66"/>
    </location>
</feature>
<dbReference type="InterPro" id="IPR002110">
    <property type="entry name" value="Ankyrin_rpt"/>
</dbReference>
<dbReference type="Pfam" id="PF12796">
    <property type="entry name" value="Ank_2"/>
    <property type="match status" value="1"/>
</dbReference>
<dbReference type="EMBL" id="JAJVDC020000084">
    <property type="protein sequence ID" value="KAL1626319.1"/>
    <property type="molecule type" value="Genomic_DNA"/>
</dbReference>
<dbReference type="Gene3D" id="1.25.40.20">
    <property type="entry name" value="Ankyrin repeat-containing domain"/>
    <property type="match status" value="1"/>
</dbReference>
<comment type="caution">
    <text evidence="4">The sequence shown here is derived from an EMBL/GenBank/DDBJ whole genome shotgun (WGS) entry which is preliminary data.</text>
</comment>
<dbReference type="PROSITE" id="PS50297">
    <property type="entry name" value="ANK_REP_REGION"/>
    <property type="match status" value="2"/>
</dbReference>
<feature type="repeat" description="ANK" evidence="3">
    <location>
        <begin position="66"/>
        <end position="98"/>
    </location>
</feature>
<accession>A0ABR3SQX4</accession>
<dbReference type="SMART" id="SM00248">
    <property type="entry name" value="ANK"/>
    <property type="match status" value="4"/>
</dbReference>
<evidence type="ECO:0000256" key="2">
    <source>
        <dbReference type="ARBA" id="ARBA00023043"/>
    </source>
</evidence>
<protein>
    <recommendedName>
        <fullName evidence="6">Ankyrin repeat protein</fullName>
    </recommendedName>
</protein>
<reference evidence="4 5" key="1">
    <citation type="submission" date="2024-02" db="EMBL/GenBank/DDBJ databases">
        <title>De novo assembly and annotation of 12 fungi associated with fruit tree decline syndrome in Ontario, Canada.</title>
        <authorList>
            <person name="Sulman M."/>
            <person name="Ellouze W."/>
            <person name="Ilyukhin E."/>
        </authorList>
    </citation>
    <scope>NUCLEOTIDE SEQUENCE [LARGE SCALE GENOMIC DNA]</scope>
    <source>
        <strain evidence="4 5">M1-105</strain>
    </source>
</reference>
<evidence type="ECO:0000313" key="5">
    <source>
        <dbReference type="Proteomes" id="UP001521116"/>
    </source>
</evidence>
<dbReference type="InterPro" id="IPR036770">
    <property type="entry name" value="Ankyrin_rpt-contain_sf"/>
</dbReference>
<organism evidence="4 5">
    <name type="scientific">Neofusicoccum ribis</name>
    <dbReference type="NCBI Taxonomy" id="45134"/>
    <lineage>
        <taxon>Eukaryota</taxon>
        <taxon>Fungi</taxon>
        <taxon>Dikarya</taxon>
        <taxon>Ascomycota</taxon>
        <taxon>Pezizomycotina</taxon>
        <taxon>Dothideomycetes</taxon>
        <taxon>Dothideomycetes incertae sedis</taxon>
        <taxon>Botryosphaeriales</taxon>
        <taxon>Botryosphaeriaceae</taxon>
        <taxon>Neofusicoccum</taxon>
    </lineage>
</organism>
<evidence type="ECO:0000256" key="3">
    <source>
        <dbReference type="PROSITE-ProRule" id="PRU00023"/>
    </source>
</evidence>
<sequence length="502" mass="57024">MNSLQFQSLKETENEHTYRVPGEGMDVNLKDPQTRYTPLMIAIMREEVSIVNCLLENGASMALINAGRHALHVAASARNPKILELLISHGAPLDAPAADGPDKGSTALDIALIRRAKHFGTQDHPVTINMLRCLLRAGAQFKGSEYLIIKPWMESPQRGSRFDQEDLELFLEFVRAGLDLKMEIDNLPDKRHTNPVTIEHAVVFHSSWSGVGSFLAQNLSIVPERRNQHHLMHTLCAGCFYNYSTRVEEDVNEAIETLLKRGLDPDLMDDTEYSPLNFLLDTVAWFNVDHPKRLGSLRTLLMHRANPCSGDGAVYPVRQVLEGPDYIAVDDSYVFDVIRLLLEYFSYSNMPYAPLWQREYLAEHLPITSNYKAYREGEYFEAMLIRHSGLQQSSVTIFRRAALAVSMRKFLEAQLSLGVSQRNYEDILEALTLQRDQKLPGEAMPRYFVIDVLSLLSQTSNWQFPLHQPFTESWDISAKSKGERTAGHIGHKEMISSHFRLP</sequence>
<proteinExistence type="predicted"/>
<dbReference type="PROSITE" id="PS50088">
    <property type="entry name" value="ANK_REPEAT"/>
    <property type="match status" value="2"/>
</dbReference>
<dbReference type="PANTHER" id="PTHR24198:SF165">
    <property type="entry name" value="ANKYRIN REPEAT-CONTAINING PROTEIN-RELATED"/>
    <property type="match status" value="1"/>
</dbReference>
<dbReference type="PANTHER" id="PTHR24198">
    <property type="entry name" value="ANKYRIN REPEAT AND PROTEIN KINASE DOMAIN-CONTAINING PROTEIN"/>
    <property type="match status" value="1"/>
</dbReference>
<dbReference type="Proteomes" id="UP001521116">
    <property type="component" value="Unassembled WGS sequence"/>
</dbReference>
<evidence type="ECO:0000313" key="4">
    <source>
        <dbReference type="EMBL" id="KAL1626319.1"/>
    </source>
</evidence>
<dbReference type="SUPFAM" id="SSF48403">
    <property type="entry name" value="Ankyrin repeat"/>
    <property type="match status" value="1"/>
</dbReference>
<keyword evidence="5" id="KW-1185">Reference proteome</keyword>
<name>A0ABR3SQX4_9PEZI</name>
<keyword evidence="2 3" id="KW-0040">ANK repeat</keyword>
<gene>
    <name evidence="4" type="ORF">SLS56_006903</name>
</gene>
<evidence type="ECO:0008006" key="6">
    <source>
        <dbReference type="Google" id="ProtNLM"/>
    </source>
</evidence>
<keyword evidence="1" id="KW-0677">Repeat</keyword>
<evidence type="ECO:0000256" key="1">
    <source>
        <dbReference type="ARBA" id="ARBA00022737"/>
    </source>
</evidence>